<reference evidence="1 2" key="1">
    <citation type="submission" date="2019-09" db="EMBL/GenBank/DDBJ databases">
        <title>The hologenome of the rock-dwelling lichen Lasallia pustulata.</title>
        <authorList>
            <person name="Greshake Tzovaras B."/>
            <person name="Segers F."/>
            <person name="Bicker A."/>
            <person name="Dal Grande F."/>
            <person name="Otte J."/>
            <person name="Hankeln T."/>
            <person name="Schmitt I."/>
            <person name="Ebersberger I."/>
        </authorList>
    </citation>
    <scope>NUCLEOTIDE SEQUENCE [LARGE SCALE GENOMIC DNA]</scope>
    <source>
        <strain evidence="1">A1-1</strain>
    </source>
</reference>
<gene>
    <name evidence="1" type="ORF">FRX48_04933</name>
</gene>
<name>A0A5M8PRH3_9LECA</name>
<dbReference type="EMBL" id="VXIT01000007">
    <property type="protein sequence ID" value="KAA6411652.1"/>
    <property type="molecule type" value="Genomic_DNA"/>
</dbReference>
<proteinExistence type="predicted"/>
<accession>A0A5M8PRH3</accession>
<evidence type="ECO:0000313" key="2">
    <source>
        <dbReference type="Proteomes" id="UP000324767"/>
    </source>
</evidence>
<dbReference type="AlphaFoldDB" id="A0A5M8PRH3"/>
<evidence type="ECO:0000313" key="1">
    <source>
        <dbReference type="EMBL" id="KAA6411652.1"/>
    </source>
</evidence>
<dbReference type="Proteomes" id="UP000324767">
    <property type="component" value="Unassembled WGS sequence"/>
</dbReference>
<organism evidence="1 2">
    <name type="scientific">Lasallia pustulata</name>
    <dbReference type="NCBI Taxonomy" id="136370"/>
    <lineage>
        <taxon>Eukaryota</taxon>
        <taxon>Fungi</taxon>
        <taxon>Dikarya</taxon>
        <taxon>Ascomycota</taxon>
        <taxon>Pezizomycotina</taxon>
        <taxon>Lecanoromycetes</taxon>
        <taxon>OSLEUM clade</taxon>
        <taxon>Umbilicariomycetidae</taxon>
        <taxon>Umbilicariales</taxon>
        <taxon>Umbilicariaceae</taxon>
        <taxon>Lasallia</taxon>
    </lineage>
</organism>
<sequence length="207" mass="23336">MTVRKSTRSKVKPERHTPYTVGHIKHTVICPGTEQDGKPNSIGESSATIQRKRFLLHDGTTWVDDKYIVRPGAEMRRTALQSKNSWAHGAGPIEPVKSDFLETNGEAESGYAWLATKGSPTTISEDGIEYYHRHLLCLTFVDPDHGEVELFAFKKIEHDQSDVPRGYPPPVTRAYDLYVKMYSKFGREEVPQGLFRFGIGVSKRGTQ</sequence>
<comment type="caution">
    <text evidence="1">The sequence shown here is derived from an EMBL/GenBank/DDBJ whole genome shotgun (WGS) entry which is preliminary data.</text>
</comment>
<protein>
    <submittedName>
        <fullName evidence="1">Uncharacterized protein</fullName>
    </submittedName>
</protein>